<dbReference type="RefSeq" id="XP_019762580.1">
    <property type="nucleotide sequence ID" value="XM_019907021.2"/>
</dbReference>
<dbReference type="GO" id="GO:0031085">
    <property type="term" value="C:BLOC-3 complex"/>
    <property type="evidence" value="ECO:0007669"/>
    <property type="project" value="TreeGrafter"/>
</dbReference>
<reference evidence="4" key="1">
    <citation type="journal article" date="2013" name="Genome Biol.">
        <title>Draft genome of the mountain pine beetle, Dendroctonus ponderosae Hopkins, a major forest pest.</title>
        <authorList>
            <person name="Keeling C.I."/>
            <person name="Yuen M.M."/>
            <person name="Liao N.Y."/>
            <person name="Docking T.R."/>
            <person name="Chan S.K."/>
            <person name="Taylor G.A."/>
            <person name="Palmquist D.L."/>
            <person name="Jackman S.D."/>
            <person name="Nguyen A."/>
            <person name="Li M."/>
            <person name="Henderson H."/>
            <person name="Janes J.K."/>
            <person name="Zhao Y."/>
            <person name="Pandoh P."/>
            <person name="Moore R."/>
            <person name="Sperling F.A."/>
            <person name="Huber D.P."/>
            <person name="Birol I."/>
            <person name="Jones S.J."/>
            <person name="Bohlmann J."/>
        </authorList>
    </citation>
    <scope>NUCLEOTIDE SEQUENCE</scope>
</reference>
<dbReference type="AlphaFoldDB" id="A0AAR5PNI4"/>
<dbReference type="EnsemblMetazoa" id="XM_019907021.1">
    <property type="protein sequence ID" value="XP_019762580.1"/>
    <property type="gene ID" value="LOC109539341"/>
</dbReference>
<evidence type="ECO:0000313" key="3">
    <source>
        <dbReference type="EnsemblMetazoa" id="XP_019762580.1"/>
    </source>
</evidence>
<evidence type="ECO:0000313" key="4">
    <source>
        <dbReference type="Proteomes" id="UP000019118"/>
    </source>
</evidence>
<sequence>MAKETTIIFLYDTELLKREEDDPNSAILYFHPGWVSDHQKTALCGQLMGTVLCLRSILAMPKILALQTGKFCLIENGRFILVVGTDKNIPDWVLQRRANVVYSMVNFFHKDFMALAQRYEAEKLKAKLYHIFDTYLKLLYLGGNIFHNIPSLDLPQTEADLLANVRRFLSKLRTIQHTLGGTLLYHNKIVLTQLSNQVTKQITFSDPFHIKNPAEISHAFHELPPGVKLLEVYISTEDFNGLSGTQTASEQACKESHCNENKTIKEFDATSAPKRDTSLLFTSVPEDAPFSPNKQVHLRSQKKRSRPNSLNLKSYCLDASNESQLSSSTTPYWSHSSAVSTPMSESKTFAVASGSGQLKAKMPKFLQVVSDLNKNRQQLWKMCMDFHSTYIDENVNSTRVKKYYEDKQFENAKALLKCIQRAVEGSSLFHAASLSRLPELNSIYSDQYISHTSIKRSKSIHDPLFPWFKRDQLAASQYYIEDILDKNLGIFRTNGTSVQRLFSERKKSLSLPIKPFNASEPQKSSLNSPGGYCTPLMNRLSMPNPFERQLSSDISIAPFFNSDKRDDANVQLKKCILFMHEERDVVMAMLLTQECLKDKGILEKLHCICGENLPALGEQLCAALQPPKTGLSANPCSILSLDAEWDTRKQCGLWEGLDLGDLTKLHGDFQENADLTDIYLRRPESVLLGQRNGTSEVFYRESASATKGLLQPNDALRTLHESAKTQLAKNHDIFIR</sequence>
<accession>A0AAR5PNI4</accession>
<dbReference type="PANTHER" id="PTHR14407">
    <property type="entry name" value="HERMANSKY-PUDLAK SYNDROME 4 PROTEIN LIGHT-EAR PROTEIN-RELATED"/>
    <property type="match status" value="1"/>
</dbReference>
<dbReference type="GO" id="GO:0016192">
    <property type="term" value="P:vesicle-mediated transport"/>
    <property type="evidence" value="ECO:0007669"/>
    <property type="project" value="InterPro"/>
</dbReference>
<dbReference type="CTD" id="89781"/>
<keyword evidence="4" id="KW-1185">Reference proteome</keyword>
<dbReference type="GO" id="GO:0005085">
    <property type="term" value="F:guanyl-nucleotide exchange factor activity"/>
    <property type="evidence" value="ECO:0007669"/>
    <property type="project" value="TreeGrafter"/>
</dbReference>
<proteinExistence type="predicted"/>
<organism evidence="3 4">
    <name type="scientific">Dendroctonus ponderosae</name>
    <name type="common">Mountain pine beetle</name>
    <dbReference type="NCBI Taxonomy" id="77166"/>
    <lineage>
        <taxon>Eukaryota</taxon>
        <taxon>Metazoa</taxon>
        <taxon>Ecdysozoa</taxon>
        <taxon>Arthropoda</taxon>
        <taxon>Hexapoda</taxon>
        <taxon>Insecta</taxon>
        <taxon>Pterygota</taxon>
        <taxon>Neoptera</taxon>
        <taxon>Endopterygota</taxon>
        <taxon>Coleoptera</taxon>
        <taxon>Polyphaga</taxon>
        <taxon>Cucujiformia</taxon>
        <taxon>Curculionidae</taxon>
        <taxon>Scolytinae</taxon>
        <taxon>Dendroctonus</taxon>
    </lineage>
</organism>
<dbReference type="Pfam" id="PF19031">
    <property type="entry name" value="Intu_longin_1"/>
    <property type="match status" value="1"/>
</dbReference>
<dbReference type="InterPro" id="IPR026091">
    <property type="entry name" value="HPS4"/>
</dbReference>
<dbReference type="KEGG" id="dpa:109539341"/>
<dbReference type="InterPro" id="IPR043987">
    <property type="entry name" value="CCZ1/INTU/HSP4_longin_1"/>
</dbReference>
<protein>
    <recommendedName>
        <fullName evidence="2">CCZ1/INTU/HSP4 first Longin domain-containing protein</fullName>
    </recommendedName>
</protein>
<evidence type="ECO:0000259" key="2">
    <source>
        <dbReference type="Pfam" id="PF19031"/>
    </source>
</evidence>
<dbReference type="GeneID" id="109539341"/>
<feature type="compositionally biased region" description="Basic residues" evidence="1">
    <location>
        <begin position="296"/>
        <end position="306"/>
    </location>
</feature>
<feature type="region of interest" description="Disordered" evidence="1">
    <location>
        <begin position="283"/>
        <end position="307"/>
    </location>
</feature>
<dbReference type="GO" id="GO:0005765">
    <property type="term" value="C:lysosomal membrane"/>
    <property type="evidence" value="ECO:0007669"/>
    <property type="project" value="TreeGrafter"/>
</dbReference>
<dbReference type="GO" id="GO:0031267">
    <property type="term" value="F:small GTPase binding"/>
    <property type="evidence" value="ECO:0007669"/>
    <property type="project" value="TreeGrafter"/>
</dbReference>
<dbReference type="Proteomes" id="UP000019118">
    <property type="component" value="Unassembled WGS sequence"/>
</dbReference>
<reference evidence="3" key="2">
    <citation type="submission" date="2024-08" db="UniProtKB">
        <authorList>
            <consortium name="EnsemblMetazoa"/>
        </authorList>
    </citation>
    <scope>IDENTIFICATION</scope>
</reference>
<dbReference type="GO" id="GO:0006605">
    <property type="term" value="P:protein targeting"/>
    <property type="evidence" value="ECO:0007669"/>
    <property type="project" value="TreeGrafter"/>
</dbReference>
<evidence type="ECO:0000256" key="1">
    <source>
        <dbReference type="SAM" id="MobiDB-lite"/>
    </source>
</evidence>
<name>A0AAR5PNI4_DENPD</name>
<dbReference type="GO" id="GO:0031410">
    <property type="term" value="C:cytoplasmic vesicle"/>
    <property type="evidence" value="ECO:0007669"/>
    <property type="project" value="TreeGrafter"/>
</dbReference>
<feature type="domain" description="CCZ1/INTU/HSP4 first Longin" evidence="2">
    <location>
        <begin position="7"/>
        <end position="109"/>
    </location>
</feature>
<dbReference type="PANTHER" id="PTHR14407:SF9">
    <property type="entry name" value="BLOC-3 COMPLEX MEMBER HPS4"/>
    <property type="match status" value="1"/>
</dbReference>